<keyword evidence="1 2" id="KW-0732">Signal</keyword>
<dbReference type="AlphaFoldDB" id="A0A4Q2U8Q1"/>
<feature type="signal peptide" evidence="2">
    <location>
        <begin position="1"/>
        <end position="23"/>
    </location>
</feature>
<dbReference type="EMBL" id="QYBB01000005">
    <property type="protein sequence ID" value="RYC32822.1"/>
    <property type="molecule type" value="Genomic_DNA"/>
</dbReference>
<protein>
    <submittedName>
        <fullName evidence="4">DUF4174 domain-containing protein</fullName>
    </submittedName>
</protein>
<evidence type="ECO:0000259" key="3">
    <source>
        <dbReference type="Pfam" id="PF13778"/>
    </source>
</evidence>
<dbReference type="Proteomes" id="UP000290759">
    <property type="component" value="Unassembled WGS sequence"/>
</dbReference>
<gene>
    <name evidence="4" type="ORF">D3273_07005</name>
</gene>
<evidence type="ECO:0000256" key="1">
    <source>
        <dbReference type="ARBA" id="ARBA00022729"/>
    </source>
</evidence>
<feature type="chain" id="PRO_5020797079" evidence="2">
    <location>
        <begin position="24"/>
        <end position="137"/>
    </location>
</feature>
<reference evidence="4 5" key="1">
    <citation type="submission" date="2018-12" db="EMBL/GenBank/DDBJ databases">
        <authorList>
            <person name="Grouzdev D.S."/>
            <person name="Krutkina M.S."/>
        </authorList>
    </citation>
    <scope>NUCLEOTIDE SEQUENCE [LARGE SCALE GENOMIC DNA]</scope>
    <source>
        <strain evidence="4 5">RmlP026</strain>
    </source>
</reference>
<name>A0A4Q2U8Q1_9HYPH</name>
<dbReference type="OrthoDB" id="7362103at2"/>
<comment type="caution">
    <text evidence="4">The sequence shown here is derived from an EMBL/GenBank/DDBJ whole genome shotgun (WGS) entry which is preliminary data.</text>
</comment>
<proteinExistence type="predicted"/>
<evidence type="ECO:0000313" key="5">
    <source>
        <dbReference type="Proteomes" id="UP000290759"/>
    </source>
</evidence>
<evidence type="ECO:0000256" key="2">
    <source>
        <dbReference type="SAM" id="SignalP"/>
    </source>
</evidence>
<keyword evidence="5" id="KW-1185">Reference proteome</keyword>
<dbReference type="RefSeq" id="WP_129224877.1">
    <property type="nucleotide sequence ID" value="NZ_QYBB01000005.1"/>
</dbReference>
<accession>A0A4Q2U8Q1</accession>
<dbReference type="Pfam" id="PF13778">
    <property type="entry name" value="DUF4174"/>
    <property type="match status" value="1"/>
</dbReference>
<dbReference type="InterPro" id="IPR025232">
    <property type="entry name" value="DUF4174"/>
</dbReference>
<sequence length="137" mass="14516">MAGLVHLLSCAALAVAAAAPAHAAEDPIGRLRWRSRVVVALAPTRDDPALARQRRLFAALGPEGGERDLVLVEAPEDTPDGAALHRRFGAGGGFTAILVGKDGGEKLRSAAPLGRETLFPVIDAMPMRRREVTPLRR</sequence>
<organism evidence="4 5">
    <name type="scientific">Lichenibacterium minor</name>
    <dbReference type="NCBI Taxonomy" id="2316528"/>
    <lineage>
        <taxon>Bacteria</taxon>
        <taxon>Pseudomonadati</taxon>
        <taxon>Pseudomonadota</taxon>
        <taxon>Alphaproteobacteria</taxon>
        <taxon>Hyphomicrobiales</taxon>
        <taxon>Lichenihabitantaceae</taxon>
        <taxon>Lichenibacterium</taxon>
    </lineage>
</organism>
<evidence type="ECO:0000313" key="4">
    <source>
        <dbReference type="EMBL" id="RYC32822.1"/>
    </source>
</evidence>
<feature type="domain" description="DUF4174" evidence="3">
    <location>
        <begin position="30"/>
        <end position="131"/>
    </location>
</feature>
<reference evidence="4 5" key="2">
    <citation type="submission" date="2019-02" db="EMBL/GenBank/DDBJ databases">
        <title>'Lichenibacterium ramalinii' gen. nov. sp. nov., 'Lichenibacterium minor' gen. nov. sp. nov.</title>
        <authorList>
            <person name="Pankratov T."/>
        </authorList>
    </citation>
    <scope>NUCLEOTIDE SEQUENCE [LARGE SCALE GENOMIC DNA]</scope>
    <source>
        <strain evidence="4 5">RmlP026</strain>
    </source>
</reference>